<protein>
    <recommendedName>
        <fullName evidence="3">Lipoprotein</fullName>
    </recommendedName>
</protein>
<gene>
    <name evidence="1" type="ORF">G3567_06570</name>
</gene>
<accession>A0A6B3R2U3</accession>
<dbReference type="AlphaFoldDB" id="A0A6B3R2U3"/>
<proteinExistence type="predicted"/>
<dbReference type="EMBL" id="JAAIKD010000003">
    <property type="protein sequence ID" value="NEV93810.1"/>
    <property type="molecule type" value="Genomic_DNA"/>
</dbReference>
<dbReference type="PROSITE" id="PS51257">
    <property type="entry name" value="PROKAR_LIPOPROTEIN"/>
    <property type="match status" value="1"/>
</dbReference>
<reference evidence="1 2" key="1">
    <citation type="submission" date="2020-02" db="EMBL/GenBank/DDBJ databases">
        <title>Flavobacteriaceae Psychroflexus bacterium YR1-1, complete genome.</title>
        <authorList>
            <person name="Li Y."/>
            <person name="Wu S."/>
        </authorList>
    </citation>
    <scope>NUCLEOTIDE SEQUENCE [LARGE SCALE GENOMIC DNA]</scope>
    <source>
        <strain evidence="1 2">YR1-1</strain>
    </source>
</reference>
<organism evidence="1 2">
    <name type="scientific">Psychroflexus aurantiacus</name>
    <dbReference type="NCBI Taxonomy" id="2709310"/>
    <lineage>
        <taxon>Bacteria</taxon>
        <taxon>Pseudomonadati</taxon>
        <taxon>Bacteroidota</taxon>
        <taxon>Flavobacteriia</taxon>
        <taxon>Flavobacteriales</taxon>
        <taxon>Flavobacteriaceae</taxon>
        <taxon>Psychroflexus</taxon>
    </lineage>
</organism>
<name>A0A6B3R2U3_9FLAO</name>
<evidence type="ECO:0008006" key="3">
    <source>
        <dbReference type="Google" id="ProtNLM"/>
    </source>
</evidence>
<sequence length="348" mass="39494">MKCFYLFILCALFVSCQNEEFFEQIDDNTSLSSQGELSNLVSRLNQNPTAFDDFIDNSNSLSLELPFEVTINSAITLNITQFTDYQLLINQLSGLPGDYDLSISFPVEVSLPNYESVILQNKAELDAVKASVEGSTEIKCLAYNFPIEINIFETENAVSTRRRIQNEAQFYNLIKGLKQNNGFYEIVYPVSVSIEGDSQVLTSNTDLNTAIQNLDEDCFNPSLLTNKSSRIDQFVAFVTSGEFKITQYTDERGENETAIFKDFRYQFNPNNSISIENVSTSEVFTGDWALEIDDDNNQLVFDLDFEDNEVLDELDEDWKVEGFANPTRIILRDSDNAGENTILIFEKI</sequence>
<comment type="caution">
    <text evidence="1">The sequence shown here is derived from an EMBL/GenBank/DDBJ whole genome shotgun (WGS) entry which is preliminary data.</text>
</comment>
<dbReference type="RefSeq" id="WP_164004534.1">
    <property type="nucleotide sequence ID" value="NZ_JAAIKD010000003.1"/>
</dbReference>
<dbReference type="Proteomes" id="UP000478505">
    <property type="component" value="Unassembled WGS sequence"/>
</dbReference>
<keyword evidence="2" id="KW-1185">Reference proteome</keyword>
<evidence type="ECO:0000313" key="2">
    <source>
        <dbReference type="Proteomes" id="UP000478505"/>
    </source>
</evidence>
<evidence type="ECO:0000313" key="1">
    <source>
        <dbReference type="EMBL" id="NEV93810.1"/>
    </source>
</evidence>